<accession>A0A9Q3JZ78</accession>
<comment type="caution">
    <text evidence="1">The sequence shown here is derived from an EMBL/GenBank/DDBJ whole genome shotgun (WGS) entry which is preliminary data.</text>
</comment>
<dbReference type="EMBL" id="AVOT02086002">
    <property type="protein sequence ID" value="MBW0570309.1"/>
    <property type="molecule type" value="Genomic_DNA"/>
</dbReference>
<reference evidence="1" key="1">
    <citation type="submission" date="2021-03" db="EMBL/GenBank/DDBJ databases">
        <title>Draft genome sequence of rust myrtle Austropuccinia psidii MF-1, a brazilian biotype.</title>
        <authorList>
            <person name="Quecine M.C."/>
            <person name="Pachon D.M.R."/>
            <person name="Bonatelli M.L."/>
            <person name="Correr F.H."/>
            <person name="Franceschini L.M."/>
            <person name="Leite T.F."/>
            <person name="Margarido G.R.A."/>
            <person name="Almeida C.A."/>
            <person name="Ferrarezi J.A."/>
            <person name="Labate C.A."/>
        </authorList>
    </citation>
    <scope>NUCLEOTIDE SEQUENCE</scope>
    <source>
        <strain evidence="1">MF-1</strain>
    </source>
</reference>
<organism evidence="1 2">
    <name type="scientific">Austropuccinia psidii MF-1</name>
    <dbReference type="NCBI Taxonomy" id="1389203"/>
    <lineage>
        <taxon>Eukaryota</taxon>
        <taxon>Fungi</taxon>
        <taxon>Dikarya</taxon>
        <taxon>Basidiomycota</taxon>
        <taxon>Pucciniomycotina</taxon>
        <taxon>Pucciniomycetes</taxon>
        <taxon>Pucciniales</taxon>
        <taxon>Sphaerophragmiaceae</taxon>
        <taxon>Austropuccinia</taxon>
    </lineage>
</organism>
<dbReference type="Gene3D" id="3.40.50.720">
    <property type="entry name" value="NAD(P)-binding Rossmann-like Domain"/>
    <property type="match status" value="2"/>
</dbReference>
<dbReference type="Proteomes" id="UP000765509">
    <property type="component" value="Unassembled WGS sequence"/>
</dbReference>
<dbReference type="OrthoDB" id="1621027at2759"/>
<keyword evidence="2" id="KW-1185">Reference proteome</keyword>
<evidence type="ECO:0000313" key="1">
    <source>
        <dbReference type="EMBL" id="MBW0570309.1"/>
    </source>
</evidence>
<evidence type="ECO:0000313" key="2">
    <source>
        <dbReference type="Proteomes" id="UP000765509"/>
    </source>
</evidence>
<name>A0A9Q3JZ78_9BASI</name>
<sequence length="285" mass="32618">MGIALDVFTTETSRNGPYFDAHINPWTERFLKLPNTIRTSHIGGSTEEAQKVIGVEVAMAITCYLTLGSTVSAINFSKVSLQNALEPGRVRLCHVHHNQRGVLKLINSIVEDYNVEKKILIVKVILNICLFVQATLLRRVATFHQWLKFWKQIAKVLKCWSETLRDFNSKIRAGNQKVRRLTKSFNFSHSSAKCYQTLVPVQDNDFFKFYGQINYNIEPFGFRIDVMIDKGNGPIDVEEIQNKILPTRRAQLSIWRVLASPFSLPIPWIFALLCHSSVIFIEFSS</sequence>
<gene>
    <name evidence="1" type="ORF">O181_110024</name>
</gene>
<protein>
    <submittedName>
        <fullName evidence="1">Uncharacterized protein</fullName>
    </submittedName>
</protein>
<dbReference type="AlphaFoldDB" id="A0A9Q3JZ78"/>
<proteinExistence type="predicted"/>